<protein>
    <submittedName>
        <fullName evidence="2">Uncharacterized protein</fullName>
    </submittedName>
</protein>
<dbReference type="AlphaFoldDB" id="A0A0F9Y8S7"/>
<sequence length="999" mass="112558">MQSDDMLPAAWSPTSNAGAPPEDDTIVPGSWWRISGSFKDLSEREAPAHGMIFLMGEVRVIDGEIHTVVLHEHPRYGSDTFKVLLDDLLLNFIHVPEGEALRASELAELMGEITQITSRMASPPSDSELIKSLPAPAAEAADDGSEAKVPSVLLPSGDVNAAQRKVETAIAVLGARQNWVETQTADMQQKMHLVANFQREKVAVGLAGITEQRKTAETMLANVQTMRLWLGEDQQFETLVKGQGAGPHDKLHFMQRMLYLDEELFTHSRIDGFNGDDMRDLPHLLQDNPQLVERMLPFKRCVTIAKVRRSTRPFDPPSDVSALMALMAAYEQDDKIHILIRNGEQVSMVTTDEITSKANRLFPSKSEIDAIFTERARFSSEARMITPQDVEYSDKRADHDSRALFYKRVLLILWGLAERENVLGDFIGKGANWLEQDVHARSFVFIHDEEGVINDGRPSVITYLERNRARIRSGARVLVQWSKAMSEQSAPQVFDLESQRSFSFLKVNLMEDFSLSMVETRGEELIVKCPVSKRTYRSDTKPYLTPMKLHWTEKAWGKYNTHHPEGFLCIDETAAEDLRYYFNSRIHRQNYLSYLHLFDKALRILETEEKETEPFLHKIIDAGVEELIAHKAIALWRTSSKGVIPKGDKAYRKVIQLAALIETDLPQGIEDAYYVDLTAAGALEVNYPHSDTIFGEDYFFAKVEVYTHSTRKGWQKKSERISPLHCSAGPGALRLNGEAPAEHLSTMATCHPVFRNVQACALIAGGPGKDAGIDVIDAMIDPYETVDTGYWEKSIIAWIQKNSVDIVSLPHLRCTIGYGQISQKDAGLYRFEAYVDPIMHLMLKGEESTVRAIFDEVYQKPEVNFEALQNRMQQVKDDGKTLCGIRAEQLMPEDMRKDPHLGAAKLGEPGGAYYRFKAGEVHVAGDDTLFPGSLREKLARFDRSYYHMRSANDPEDWLKRMGAVQLSLFTGCANFMTKHTGLYVGMPELEKDASHAPYP</sequence>
<gene>
    <name evidence="2" type="ORF">LCGC14_0042950</name>
</gene>
<feature type="region of interest" description="Disordered" evidence="1">
    <location>
        <begin position="1"/>
        <end position="23"/>
    </location>
</feature>
<proteinExistence type="predicted"/>
<reference evidence="2" key="1">
    <citation type="journal article" date="2015" name="Nature">
        <title>Complex archaea that bridge the gap between prokaryotes and eukaryotes.</title>
        <authorList>
            <person name="Spang A."/>
            <person name="Saw J.H."/>
            <person name="Jorgensen S.L."/>
            <person name="Zaremba-Niedzwiedzka K."/>
            <person name="Martijn J."/>
            <person name="Lind A.E."/>
            <person name="van Eijk R."/>
            <person name="Schleper C."/>
            <person name="Guy L."/>
            <person name="Ettema T.J."/>
        </authorList>
    </citation>
    <scope>NUCLEOTIDE SEQUENCE</scope>
</reference>
<organism evidence="2">
    <name type="scientific">marine sediment metagenome</name>
    <dbReference type="NCBI Taxonomy" id="412755"/>
    <lineage>
        <taxon>unclassified sequences</taxon>
        <taxon>metagenomes</taxon>
        <taxon>ecological metagenomes</taxon>
    </lineage>
</organism>
<comment type="caution">
    <text evidence="2">The sequence shown here is derived from an EMBL/GenBank/DDBJ whole genome shotgun (WGS) entry which is preliminary data.</text>
</comment>
<evidence type="ECO:0000256" key="1">
    <source>
        <dbReference type="SAM" id="MobiDB-lite"/>
    </source>
</evidence>
<accession>A0A0F9Y8S7</accession>
<evidence type="ECO:0000313" key="2">
    <source>
        <dbReference type="EMBL" id="KKO08357.1"/>
    </source>
</evidence>
<name>A0A0F9Y8S7_9ZZZZ</name>
<dbReference type="EMBL" id="LAZR01000009">
    <property type="protein sequence ID" value="KKO08357.1"/>
    <property type="molecule type" value="Genomic_DNA"/>
</dbReference>